<dbReference type="Proteomes" id="UP001598201">
    <property type="component" value="Unassembled WGS sequence"/>
</dbReference>
<keyword evidence="1" id="KW-0732">Signal</keyword>
<feature type="chain" id="PRO_5045576845" description="Lipoprotein" evidence="1">
    <location>
        <begin position="24"/>
        <end position="158"/>
    </location>
</feature>
<evidence type="ECO:0000313" key="2">
    <source>
        <dbReference type="EMBL" id="MFD3225234.1"/>
    </source>
</evidence>
<gene>
    <name evidence="2" type="ORF">ACFPK4_16980</name>
</gene>
<proteinExistence type="predicted"/>
<protein>
    <recommendedName>
        <fullName evidence="4">Lipoprotein</fullName>
    </recommendedName>
</protein>
<organism evidence="2 3">
    <name type="scientific">Rahnella sp. (strain Y9602)</name>
    <dbReference type="NCBI Taxonomy" id="2703885"/>
    <lineage>
        <taxon>Bacteria</taxon>
        <taxon>Pseudomonadati</taxon>
        <taxon>Pseudomonadota</taxon>
        <taxon>Gammaproteobacteria</taxon>
        <taxon>Enterobacterales</taxon>
        <taxon>Yersiniaceae</taxon>
        <taxon>Rahnella</taxon>
    </lineage>
</organism>
<name>A0ABW6CEH8_RAHSY</name>
<sequence length="158" mass="17251">MIDRLKILIILLPMLFSSGCASKADRTLSPPTDTQWVNVEIKNPSPYTKPFPLEVVYISHKCMKISINGVDGSREEKPSYNGVKVPILQQGNSNDWHAKVAMKGGGSCEWTLSEFNLGIEYTDATHLGKDLVPGTAVGATFAFDDIAARNGKFDNFSG</sequence>
<dbReference type="PROSITE" id="PS51257">
    <property type="entry name" value="PROKAR_LIPOPROTEIN"/>
    <property type="match status" value="1"/>
</dbReference>
<feature type="non-terminal residue" evidence="2">
    <location>
        <position position="158"/>
    </location>
</feature>
<feature type="signal peptide" evidence="1">
    <location>
        <begin position="1"/>
        <end position="23"/>
    </location>
</feature>
<comment type="caution">
    <text evidence="2">The sequence shown here is derived from an EMBL/GenBank/DDBJ whole genome shotgun (WGS) entry which is preliminary data.</text>
</comment>
<evidence type="ECO:0000313" key="3">
    <source>
        <dbReference type="Proteomes" id="UP001598201"/>
    </source>
</evidence>
<accession>A0ABW6CEH8</accession>
<evidence type="ECO:0008006" key="4">
    <source>
        <dbReference type="Google" id="ProtNLM"/>
    </source>
</evidence>
<keyword evidence="3" id="KW-1185">Reference proteome</keyword>
<reference evidence="2 3" key="1">
    <citation type="submission" date="2024-09" db="EMBL/GenBank/DDBJ databases">
        <title>Genomes of Rahnella.</title>
        <authorList>
            <person name="Mnguni F.C."/>
            <person name="Shin G.Y."/>
            <person name="Coutinho T."/>
        </authorList>
    </citation>
    <scope>NUCLEOTIDE SEQUENCE [LARGE SCALE GENOMIC DNA]</scope>
    <source>
        <strain evidence="2 3">20WA0057</strain>
    </source>
</reference>
<dbReference type="EMBL" id="JBHUCJ010000045">
    <property type="protein sequence ID" value="MFD3225234.1"/>
    <property type="molecule type" value="Genomic_DNA"/>
</dbReference>
<evidence type="ECO:0000256" key="1">
    <source>
        <dbReference type="SAM" id="SignalP"/>
    </source>
</evidence>